<dbReference type="RefSeq" id="WP_115521644.1">
    <property type="nucleotide sequence ID" value="NZ_CP121846.1"/>
</dbReference>
<reference evidence="1 2" key="1">
    <citation type="submission" date="2017-08" db="EMBL/GenBank/DDBJ databases">
        <title>Aeromonas veronii bv sobria strain NS22 whole genome sequencing.</title>
        <authorList>
            <person name="Katharios P."/>
            <person name="Ha V.Q."/>
            <person name="Smyrli M."/>
        </authorList>
    </citation>
    <scope>NUCLEOTIDE SEQUENCE [LARGE SCALE GENOMIC DNA]</scope>
    <source>
        <strain evidence="1 2">NS22</strain>
    </source>
</reference>
<accession>A0ABY3MRV9</accession>
<dbReference type="InterPro" id="IPR019650">
    <property type="entry name" value="DUF2513"/>
</dbReference>
<name>A0ABY3MRV9_AERVE</name>
<evidence type="ECO:0000313" key="1">
    <source>
        <dbReference type="EMBL" id="TYD48035.1"/>
    </source>
</evidence>
<keyword evidence="2" id="KW-1185">Reference proteome</keyword>
<comment type="caution">
    <text evidence="1">The sequence shown here is derived from an EMBL/GenBank/DDBJ whole genome shotgun (WGS) entry which is preliminary data.</text>
</comment>
<protein>
    <recommendedName>
        <fullName evidence="3">DUF2513 domain-containing protein</fullName>
    </recommendedName>
</protein>
<organism evidence="1 2">
    <name type="scientific">Aeromonas veronii</name>
    <dbReference type="NCBI Taxonomy" id="654"/>
    <lineage>
        <taxon>Bacteria</taxon>
        <taxon>Pseudomonadati</taxon>
        <taxon>Pseudomonadota</taxon>
        <taxon>Gammaproteobacteria</taxon>
        <taxon>Aeromonadales</taxon>
        <taxon>Aeromonadaceae</taxon>
        <taxon>Aeromonas</taxon>
    </lineage>
</organism>
<proteinExistence type="predicted"/>
<evidence type="ECO:0008006" key="3">
    <source>
        <dbReference type="Google" id="ProtNLM"/>
    </source>
</evidence>
<dbReference type="Pfam" id="PF10711">
    <property type="entry name" value="DUF2513"/>
    <property type="match status" value="1"/>
</dbReference>
<sequence>MKRNWDTIRLILTKVEGKHDSSYALLLQHFEPFDNLDQFEISYHVRLMLEIGLIEGKIDGPVGGGKPATFVILRLTWAGHEFLDSIRSDTVWSKTKETFVSRGLDMTFETIKTVVSAIGVSMLGRSL</sequence>
<gene>
    <name evidence="1" type="ORF">CJF24_01515</name>
</gene>
<evidence type="ECO:0000313" key="2">
    <source>
        <dbReference type="Proteomes" id="UP000323129"/>
    </source>
</evidence>
<dbReference type="Proteomes" id="UP000323129">
    <property type="component" value="Unassembled WGS sequence"/>
</dbReference>
<dbReference type="EMBL" id="NQMC01000002">
    <property type="protein sequence ID" value="TYD48035.1"/>
    <property type="molecule type" value="Genomic_DNA"/>
</dbReference>